<gene>
    <name evidence="1" type="ORF">Srubr_34800</name>
</gene>
<dbReference type="Proteomes" id="UP000646738">
    <property type="component" value="Unassembled WGS sequence"/>
</dbReference>
<evidence type="ECO:0000313" key="1">
    <source>
        <dbReference type="EMBL" id="GHI53634.1"/>
    </source>
</evidence>
<proteinExistence type="predicted"/>
<keyword evidence="2" id="KW-1185">Reference proteome</keyword>
<dbReference type="EMBL" id="BNEA01000015">
    <property type="protein sequence ID" value="GHI53634.1"/>
    <property type="molecule type" value="Genomic_DNA"/>
</dbReference>
<name>A0ABQ3RCQ3_STRRR</name>
<protein>
    <submittedName>
        <fullName evidence="1">Uncharacterized protein</fullName>
    </submittedName>
</protein>
<evidence type="ECO:0000313" key="2">
    <source>
        <dbReference type="Proteomes" id="UP000646738"/>
    </source>
</evidence>
<accession>A0ABQ3RCQ3</accession>
<comment type="caution">
    <text evidence="1">The sequence shown here is derived from an EMBL/GenBank/DDBJ whole genome shotgun (WGS) entry which is preliminary data.</text>
</comment>
<reference evidence="2" key="1">
    <citation type="submission" date="2023-07" db="EMBL/GenBank/DDBJ databases">
        <title>Whole genome shotgun sequence of Streptomyces achromogenes subsp. rubradiris NBRC 14000.</title>
        <authorList>
            <person name="Komaki H."/>
            <person name="Tamura T."/>
        </authorList>
    </citation>
    <scope>NUCLEOTIDE SEQUENCE [LARGE SCALE GENOMIC DNA]</scope>
    <source>
        <strain evidence="2">NBRC 14000</strain>
    </source>
</reference>
<dbReference type="RefSeq" id="WP_189989361.1">
    <property type="nucleotide sequence ID" value="NZ_BNCB01000001.1"/>
</dbReference>
<sequence>MTESPRVDVILSVDDPGRFAETIGAARAVGLTVTSEQPLIGTAAGTIAEDRLPLLRAVEGVAAVERARAVRLPPPEPPDR</sequence>
<organism evidence="1 2">
    <name type="scientific">Streptomyces rubradiris</name>
    <name type="common">Streptomyces achromogenes subsp. rubradiris</name>
    <dbReference type="NCBI Taxonomy" id="285531"/>
    <lineage>
        <taxon>Bacteria</taxon>
        <taxon>Bacillati</taxon>
        <taxon>Actinomycetota</taxon>
        <taxon>Actinomycetes</taxon>
        <taxon>Kitasatosporales</taxon>
        <taxon>Streptomycetaceae</taxon>
        <taxon>Streptomyces</taxon>
    </lineage>
</organism>